<organism evidence="4 5">
    <name type="scientific">Methanochimaera problematica</name>
    <dbReference type="NCBI Taxonomy" id="2609417"/>
    <lineage>
        <taxon>Archaea</taxon>
        <taxon>Methanobacteriati</taxon>
        <taxon>Methanobacteriota</taxon>
        <taxon>Stenosarchaea group</taxon>
        <taxon>Methanomicrobia</taxon>
        <taxon>Methanomicrobiales</taxon>
        <taxon>Methanomicrobiaceae</taxon>
        <taxon>Methanochimaera</taxon>
    </lineage>
</organism>
<dbReference type="InterPro" id="IPR012677">
    <property type="entry name" value="Nucleotide-bd_a/b_plait_sf"/>
</dbReference>
<dbReference type="HAMAP" id="MF_00545">
    <property type="entry name" value="Ribosomal_eS24"/>
    <property type="match status" value="1"/>
</dbReference>
<dbReference type="RefSeq" id="WP_317136534.1">
    <property type="nucleotide sequence ID" value="NZ_CP043875.1"/>
</dbReference>
<reference evidence="4 5" key="1">
    <citation type="submission" date="2019-09" db="EMBL/GenBank/DDBJ databases">
        <title>The complete genome of Methanoplanus sp. FWC-SCC4.</title>
        <authorList>
            <person name="Chen S.-C."/>
            <person name="Zhou Y.-Z."/>
            <person name="Lai M.-C."/>
        </authorList>
    </citation>
    <scope>NUCLEOTIDE SEQUENCE [LARGE SCALE GENOMIC DNA]</scope>
    <source>
        <strain evidence="4 5">FWC-SCC4</strain>
    </source>
</reference>
<dbReference type="Pfam" id="PF01282">
    <property type="entry name" value="Ribosomal_S24e"/>
    <property type="match status" value="1"/>
</dbReference>
<dbReference type="GO" id="GO:1990904">
    <property type="term" value="C:ribonucleoprotein complex"/>
    <property type="evidence" value="ECO:0007669"/>
    <property type="project" value="UniProtKB-KW"/>
</dbReference>
<evidence type="ECO:0000313" key="4">
    <source>
        <dbReference type="EMBL" id="WOF17078.1"/>
    </source>
</evidence>
<keyword evidence="5" id="KW-1185">Reference proteome</keyword>
<gene>
    <name evidence="3" type="primary">rps24e</name>
    <name evidence="4" type="ORF">F1737_10530</name>
</gene>
<dbReference type="SUPFAM" id="SSF54189">
    <property type="entry name" value="Ribosomal proteins S24e, L23 and L15e"/>
    <property type="match status" value="1"/>
</dbReference>
<dbReference type="KEGG" id="mefw:F1737_10530"/>
<name>A0AA97FFI6_9EURY</name>
<sequence>MDFEFTRDEENKLLDRTELDFILTYEGATPSRREIIGKLCALRNVDPKLCVVDSLVGEFGKQEIVGRARIYGDVSALKATELEYVVERSTFEEEKPEGEESNEEA</sequence>
<dbReference type="AlphaFoldDB" id="A0AA97FFI6"/>
<comment type="similarity">
    <text evidence="3">Belongs to the eukaryotic ribosomal protein eS24 family.</text>
</comment>
<dbReference type="GO" id="GO:0003735">
    <property type="term" value="F:structural constituent of ribosome"/>
    <property type="evidence" value="ECO:0007669"/>
    <property type="project" value="InterPro"/>
</dbReference>
<proteinExistence type="inferred from homology"/>
<dbReference type="GO" id="GO:0005840">
    <property type="term" value="C:ribosome"/>
    <property type="evidence" value="ECO:0007669"/>
    <property type="project" value="UniProtKB-KW"/>
</dbReference>
<keyword evidence="1 3" id="KW-0689">Ribosomal protein</keyword>
<dbReference type="InterPro" id="IPR012678">
    <property type="entry name" value="Ribosomal_uL23/eL15/eS24_sf"/>
</dbReference>
<evidence type="ECO:0000256" key="2">
    <source>
        <dbReference type="ARBA" id="ARBA00023274"/>
    </source>
</evidence>
<dbReference type="InterPro" id="IPR001976">
    <property type="entry name" value="Ribosomal_eS24"/>
</dbReference>
<accession>A0AA97FFI6</accession>
<dbReference type="GO" id="GO:0006412">
    <property type="term" value="P:translation"/>
    <property type="evidence" value="ECO:0007669"/>
    <property type="project" value="UniProtKB-UniRule"/>
</dbReference>
<evidence type="ECO:0000256" key="3">
    <source>
        <dbReference type="HAMAP-Rule" id="MF_00545"/>
    </source>
</evidence>
<dbReference type="EMBL" id="CP043875">
    <property type="protein sequence ID" value="WOF17078.1"/>
    <property type="molecule type" value="Genomic_DNA"/>
</dbReference>
<dbReference type="GeneID" id="85230609"/>
<protein>
    <recommendedName>
        <fullName evidence="3">Small ribosomal subunit protein eS24</fullName>
    </recommendedName>
</protein>
<dbReference type="Proteomes" id="UP001301797">
    <property type="component" value="Chromosome"/>
</dbReference>
<keyword evidence="2 3" id="KW-0687">Ribonucleoprotein</keyword>
<evidence type="ECO:0000313" key="5">
    <source>
        <dbReference type="Proteomes" id="UP001301797"/>
    </source>
</evidence>
<evidence type="ECO:0000256" key="1">
    <source>
        <dbReference type="ARBA" id="ARBA00022980"/>
    </source>
</evidence>
<dbReference type="Gene3D" id="3.30.70.330">
    <property type="match status" value="1"/>
</dbReference>